<feature type="signal peptide" evidence="1">
    <location>
        <begin position="1"/>
        <end position="24"/>
    </location>
</feature>
<dbReference type="AlphaFoldDB" id="A0A2S8F0T4"/>
<dbReference type="EMBL" id="PUIA01000074">
    <property type="protein sequence ID" value="PQO25749.1"/>
    <property type="molecule type" value="Genomic_DNA"/>
</dbReference>
<dbReference type="SUPFAM" id="SSF53590">
    <property type="entry name" value="Nucleoside hydrolase"/>
    <property type="match status" value="1"/>
</dbReference>
<dbReference type="InterPro" id="IPR001910">
    <property type="entry name" value="Inosine/uridine_hydrolase_dom"/>
</dbReference>
<organism evidence="3 4">
    <name type="scientific">Blastopirellula marina</name>
    <dbReference type="NCBI Taxonomy" id="124"/>
    <lineage>
        <taxon>Bacteria</taxon>
        <taxon>Pseudomonadati</taxon>
        <taxon>Planctomycetota</taxon>
        <taxon>Planctomycetia</taxon>
        <taxon>Pirellulales</taxon>
        <taxon>Pirellulaceae</taxon>
        <taxon>Blastopirellula</taxon>
    </lineage>
</organism>
<dbReference type="Pfam" id="PF01156">
    <property type="entry name" value="IU_nuc_hydro"/>
    <property type="match status" value="1"/>
</dbReference>
<comment type="caution">
    <text evidence="3">The sequence shown here is derived from an EMBL/GenBank/DDBJ whole genome shotgun (WGS) entry which is preliminary data.</text>
</comment>
<proteinExistence type="predicted"/>
<keyword evidence="3" id="KW-0378">Hydrolase</keyword>
<evidence type="ECO:0000313" key="3">
    <source>
        <dbReference type="EMBL" id="PQO25749.1"/>
    </source>
</evidence>
<dbReference type="OrthoDB" id="209323at2"/>
<protein>
    <submittedName>
        <fullName evidence="3">Nucleoside hydrolase</fullName>
    </submittedName>
</protein>
<keyword evidence="1" id="KW-0732">Signal</keyword>
<feature type="chain" id="PRO_5015455761" evidence="1">
    <location>
        <begin position="25"/>
        <end position="356"/>
    </location>
</feature>
<dbReference type="PANTHER" id="PTHR43264:SF1">
    <property type="entry name" value="INOSINE_URIDINE-PREFERRING NUCLEOSIDE HYDROLASE DOMAIN-CONTAINING PROTEIN"/>
    <property type="match status" value="1"/>
</dbReference>
<gene>
    <name evidence="3" type="ORF">C5Y96_23355</name>
</gene>
<dbReference type="PANTHER" id="PTHR43264">
    <property type="match status" value="1"/>
</dbReference>
<accession>A0A2S8F0T4</accession>
<evidence type="ECO:0000259" key="2">
    <source>
        <dbReference type="Pfam" id="PF01156"/>
    </source>
</evidence>
<dbReference type="Proteomes" id="UP000240009">
    <property type="component" value="Unassembled WGS sequence"/>
</dbReference>
<dbReference type="CDD" id="cd02652">
    <property type="entry name" value="nuc_hydro_2"/>
    <property type="match status" value="1"/>
</dbReference>
<feature type="domain" description="Inosine/uridine-preferring nucleoside hydrolase" evidence="2">
    <location>
        <begin position="33"/>
        <end position="289"/>
    </location>
</feature>
<sequence>MKRELLLRLLLASIGLFSPQALLADEPQVPIPLIFDTDLGNDCDDVLALAMIHALQSRDECELLAVTITKDHELAAPFADCINTFYGRGDIPIGVCQSGVTPEQGKFNGLASATDSDQPRFPHDLKSGKQAPKAVDVLRKALAESKDGSVVICQVGFSTNLANLLDSPADDISSLSGLELVKQKVRLLSVMAAAFQKIPDKTGEPKPYREYNVFKDIPSARRLFSKWPTPIIWSGFEIGLNLTYPHESIERDFDYVAHHPVSEAYVLYNPPPHNRPTWDLTSVLVAVRPDHHYFDLSPAGRVTVLEDGYTTFEPKEGGRDRYLILRDDQKARAIEALTLLSSEPPHRSPGTSAVER</sequence>
<dbReference type="RefSeq" id="WP_105358445.1">
    <property type="nucleotide sequence ID" value="NZ_PUIA01000074.1"/>
</dbReference>
<evidence type="ECO:0000313" key="4">
    <source>
        <dbReference type="Proteomes" id="UP000240009"/>
    </source>
</evidence>
<reference evidence="3 4" key="1">
    <citation type="submission" date="2018-02" db="EMBL/GenBank/DDBJ databases">
        <title>Comparative genomes isolates from brazilian mangrove.</title>
        <authorList>
            <person name="Araujo J.E."/>
            <person name="Taketani R.G."/>
            <person name="Silva M.C.P."/>
            <person name="Loureco M.V."/>
            <person name="Andreote F.D."/>
        </authorList>
    </citation>
    <scope>NUCLEOTIDE SEQUENCE [LARGE SCALE GENOMIC DNA]</scope>
    <source>
        <strain evidence="3 4">HEX-2 MGV</strain>
    </source>
</reference>
<dbReference type="Gene3D" id="3.90.245.10">
    <property type="entry name" value="Ribonucleoside hydrolase-like"/>
    <property type="match status" value="1"/>
</dbReference>
<name>A0A2S8F0T4_9BACT</name>
<evidence type="ECO:0000256" key="1">
    <source>
        <dbReference type="SAM" id="SignalP"/>
    </source>
</evidence>
<dbReference type="GO" id="GO:0016799">
    <property type="term" value="F:hydrolase activity, hydrolyzing N-glycosyl compounds"/>
    <property type="evidence" value="ECO:0007669"/>
    <property type="project" value="InterPro"/>
</dbReference>
<dbReference type="InterPro" id="IPR036452">
    <property type="entry name" value="Ribo_hydro-like"/>
</dbReference>